<dbReference type="Pfam" id="PF01593">
    <property type="entry name" value="Amino_oxidase"/>
    <property type="match status" value="1"/>
</dbReference>
<dbReference type="EMBL" id="QJSP01000001">
    <property type="protein sequence ID" value="PYE20874.1"/>
    <property type="molecule type" value="Genomic_DNA"/>
</dbReference>
<dbReference type="NCBIfam" id="TIGR03467">
    <property type="entry name" value="HpnE"/>
    <property type="match status" value="1"/>
</dbReference>
<evidence type="ECO:0000313" key="3">
    <source>
        <dbReference type="Proteomes" id="UP000247591"/>
    </source>
</evidence>
<dbReference type="Gene3D" id="3.50.50.60">
    <property type="entry name" value="FAD/NAD(P)-binding domain"/>
    <property type="match status" value="1"/>
</dbReference>
<reference evidence="2 3" key="1">
    <citation type="submission" date="2018-06" db="EMBL/GenBank/DDBJ databases">
        <title>Genomic Encyclopedia of Type Strains, Phase IV (KMG-IV): sequencing the most valuable type-strain genomes for metagenomic binning, comparative biology and taxonomic classification.</title>
        <authorList>
            <person name="Goeker M."/>
        </authorList>
    </citation>
    <scope>NUCLEOTIDE SEQUENCE [LARGE SCALE GENOMIC DNA]</scope>
    <source>
        <strain evidence="2 3">DSM 45521</strain>
    </source>
</reference>
<dbReference type="AlphaFoldDB" id="A0A318S7X5"/>
<organism evidence="2 3">
    <name type="scientific">Williamsia limnetica</name>
    <dbReference type="NCBI Taxonomy" id="882452"/>
    <lineage>
        <taxon>Bacteria</taxon>
        <taxon>Bacillati</taxon>
        <taxon>Actinomycetota</taxon>
        <taxon>Actinomycetes</taxon>
        <taxon>Mycobacteriales</taxon>
        <taxon>Nocardiaceae</taxon>
        <taxon>Williamsia</taxon>
    </lineage>
</organism>
<dbReference type="OrthoDB" id="7856496at2"/>
<protein>
    <submittedName>
        <fullName evidence="2">Squalene-associated FAD-dependent desaturase</fullName>
    </submittedName>
</protein>
<sequence length="453" mass="49151">MHCVVVGGGLAGLASAVWLSEAGHRVTLLERRGSLGGRTIAMPVAAVDDVPDNGQHVFASGYQHLMRYLDSVGTRKYVEFPGHMTIRLPGGGTRVSAFGGVAGLRAAFGDLPGVTGLDRLRTARAQITLIRQAIRQPAWLDDITADDWFRRIKMPQSARDALWDGIVIGLTGDKPDITSAKVPADLLVTGIRRARETKTPISIGYPTVDLNTLFVDGAEKLFADAGVDIRYRAVVSAVDVAGGAVVGVTLVDGERVSADAVICAVPVWSVRGLLDQVPEHERIYAAIEQLTPVPIVSVNLYLDRSIGMADWGEILLGGEGTLEQVWDRQRMHGRDASRHHLYSTTVSAAYELTNKTNTEITDIQMNQLRRYFPGAAHAEVVHSHVVRMPKSTFAQRPGTAGIRPDQRTSVQGLALAGDWTRTDWTTTMEGACQSAARAVEVILEHARRFDARL</sequence>
<proteinExistence type="predicted"/>
<evidence type="ECO:0000313" key="2">
    <source>
        <dbReference type="EMBL" id="PYE20874.1"/>
    </source>
</evidence>
<dbReference type="GO" id="GO:0016491">
    <property type="term" value="F:oxidoreductase activity"/>
    <property type="evidence" value="ECO:0007669"/>
    <property type="project" value="InterPro"/>
</dbReference>
<keyword evidence="3" id="KW-1185">Reference proteome</keyword>
<dbReference type="InterPro" id="IPR017830">
    <property type="entry name" value="SQase_HpnE"/>
</dbReference>
<dbReference type="InterPro" id="IPR050464">
    <property type="entry name" value="Zeta_carotene_desat/Oxidored"/>
</dbReference>
<name>A0A318S7X5_WILLI</name>
<dbReference type="RefSeq" id="WP_110467603.1">
    <property type="nucleotide sequence ID" value="NZ_QJSP01000001.1"/>
</dbReference>
<dbReference type="InterPro" id="IPR036188">
    <property type="entry name" value="FAD/NAD-bd_sf"/>
</dbReference>
<feature type="domain" description="Amine oxidase" evidence="1">
    <location>
        <begin position="10"/>
        <end position="443"/>
    </location>
</feature>
<dbReference type="InterPro" id="IPR002937">
    <property type="entry name" value="Amino_oxidase"/>
</dbReference>
<comment type="caution">
    <text evidence="2">The sequence shown here is derived from an EMBL/GenBank/DDBJ whole genome shotgun (WGS) entry which is preliminary data.</text>
</comment>
<gene>
    <name evidence="2" type="ORF">DFR67_101265</name>
</gene>
<evidence type="ECO:0000259" key="1">
    <source>
        <dbReference type="Pfam" id="PF01593"/>
    </source>
</evidence>
<dbReference type="PANTHER" id="PTHR42923">
    <property type="entry name" value="PROTOPORPHYRINOGEN OXIDASE"/>
    <property type="match status" value="1"/>
</dbReference>
<dbReference type="Proteomes" id="UP000247591">
    <property type="component" value="Unassembled WGS sequence"/>
</dbReference>
<dbReference type="PANTHER" id="PTHR42923:SF47">
    <property type="entry name" value="BLR3003 PROTEIN"/>
    <property type="match status" value="1"/>
</dbReference>
<dbReference type="SUPFAM" id="SSF51905">
    <property type="entry name" value="FAD/NAD(P)-binding domain"/>
    <property type="match status" value="1"/>
</dbReference>
<accession>A0A318S7X5</accession>